<evidence type="ECO:0000256" key="1">
    <source>
        <dbReference type="ARBA" id="ARBA00022737"/>
    </source>
</evidence>
<feature type="repeat" description="TPR" evidence="3">
    <location>
        <begin position="661"/>
        <end position="694"/>
    </location>
</feature>
<feature type="region of interest" description="Disordered" evidence="4">
    <location>
        <begin position="94"/>
        <end position="231"/>
    </location>
</feature>
<name>A0ABD3RU20_9STRA</name>
<dbReference type="Pfam" id="PF13424">
    <property type="entry name" value="TPR_12"/>
    <property type="match status" value="1"/>
</dbReference>
<feature type="region of interest" description="Disordered" evidence="4">
    <location>
        <begin position="1"/>
        <end position="82"/>
    </location>
</feature>
<feature type="repeat" description="TPR" evidence="3">
    <location>
        <begin position="928"/>
        <end position="961"/>
    </location>
</feature>
<feature type="compositionally biased region" description="Polar residues" evidence="4">
    <location>
        <begin position="277"/>
        <end position="308"/>
    </location>
</feature>
<feature type="compositionally biased region" description="Polar residues" evidence="4">
    <location>
        <begin position="243"/>
        <end position="254"/>
    </location>
</feature>
<feature type="region of interest" description="Disordered" evidence="4">
    <location>
        <begin position="243"/>
        <end position="318"/>
    </location>
</feature>
<keyword evidence="2 3" id="KW-0802">TPR repeat</keyword>
<dbReference type="PROSITE" id="PS50005">
    <property type="entry name" value="TPR"/>
    <property type="match status" value="3"/>
</dbReference>
<evidence type="ECO:0000256" key="2">
    <source>
        <dbReference type="ARBA" id="ARBA00022803"/>
    </source>
</evidence>
<evidence type="ECO:0000313" key="5">
    <source>
        <dbReference type="EMBL" id="KAL3811950.1"/>
    </source>
</evidence>
<dbReference type="PANTHER" id="PTHR45641:SF19">
    <property type="entry name" value="NEPHROCYSTIN-3"/>
    <property type="match status" value="1"/>
</dbReference>
<dbReference type="AlphaFoldDB" id="A0ABD3RU20"/>
<evidence type="ECO:0000313" key="6">
    <source>
        <dbReference type="Proteomes" id="UP001530377"/>
    </source>
</evidence>
<feature type="compositionally biased region" description="Low complexity" evidence="4">
    <location>
        <begin position="11"/>
        <end position="47"/>
    </location>
</feature>
<sequence length="1053" mass="114777">MTRGNDRNSIRKSSSSSPSPCSGKSAAKSSSASGQRRSFIFPSSSPRNDVASSTVAESDDANIAVEEGASSAPASGPTPLATVKVKSTIPSFLRAARPKSFPSSTPSSPPPPQIDSTSAPLDNDDAIVAASDLTPPPTGKVEWTIPPSPKPARPEPLASSSSSSPPLHRNNVTGNATENDDSIIVADEKETSAPVPVPTRPSTGKDESSFPSSLKAAGPKQTQHPWSKSKCGILSVTAQSLTSDYSNSGRSQSRPFPPPVNKMHSAESDSKPPPQSRARTYQRTKSQAHPPQSTSQSSHRAQRETSMPPTLGIDPNDAKVATTNITAVTSKHNMVTPKSHQRLVLERVAAHYFLRDTRRHTRYVGASDYGGEDTDGMGKIDENFVRPESIMRGRACHGGGNVASSKDGEAVLSFLGGVVNPTNVDEEQVDTNLGVIAEVTSSTCDNSKLGSVEKLARDVVGDTDIDCILEIASDHLSLGKNDLALQAYRRAMKVAFADVISVKNKLVEVKRRQENLDPSAADLTREEEHHFELSLLKVASRVADVHNNMGVVHEMNRHYEKARSSYMDALDVYHNTCKRFDEKGDPDVDRTKKNIERMTLACNSEHQRTALHEKAAVIAKQLDGKIHSDGRKNLLIEVVATLRKALALESETIGLTHPVAASTLIQIGKYHYEMREYDSAVLEIRQAITIYRNALGSSHPQVGKSTLLLASIFERHGLHISPQGTCKDHSELELYVDALEPLKATLGEVHAEIGFLYSKIGYLYGKKGDLSLSLLAYKASLKAYGEPSLNEINLEVMSIWVRITEYLTSFKSWDEVLVAGHRALYLLRRSRNALFSGSALASGGASTISQLPVTPTKKSQIRITSDTYICSLFTILQSLGQAHTSRSDYVLARDACSESLQLSWEMALSASMDNAEDEALTGSVTRVVKALKRLGKAYLLEKHYASALECFLPSLELLRSSKEMESSLDCASVLGSLGFLYLKLNKYAESSNFLRECLRLYRKNGVDSNNRETQKIEAWLEMSESREGDVEATLPFFLEIPTIIFQDEIIKLG</sequence>
<evidence type="ECO:0000256" key="3">
    <source>
        <dbReference type="PROSITE-ProRule" id="PRU00339"/>
    </source>
</evidence>
<keyword evidence="6" id="KW-1185">Reference proteome</keyword>
<feature type="repeat" description="TPR" evidence="3">
    <location>
        <begin position="971"/>
        <end position="1004"/>
    </location>
</feature>
<evidence type="ECO:0008006" key="7">
    <source>
        <dbReference type="Google" id="ProtNLM"/>
    </source>
</evidence>
<dbReference type="EMBL" id="JALLPB020000225">
    <property type="protein sequence ID" value="KAL3811950.1"/>
    <property type="molecule type" value="Genomic_DNA"/>
</dbReference>
<dbReference type="PANTHER" id="PTHR45641">
    <property type="entry name" value="TETRATRICOPEPTIDE REPEAT PROTEIN (AFU_ORTHOLOGUE AFUA_6G03870)"/>
    <property type="match status" value="1"/>
</dbReference>
<reference evidence="5 6" key="1">
    <citation type="submission" date="2024-10" db="EMBL/GenBank/DDBJ databases">
        <title>Updated reference genomes for cyclostephanoid diatoms.</title>
        <authorList>
            <person name="Roberts W.R."/>
            <person name="Alverson A.J."/>
        </authorList>
    </citation>
    <scope>NUCLEOTIDE SEQUENCE [LARGE SCALE GENOMIC DNA]</scope>
    <source>
        <strain evidence="5 6">AJA228-03</strain>
    </source>
</reference>
<organism evidence="5 6">
    <name type="scientific">Cyclostephanos tholiformis</name>
    <dbReference type="NCBI Taxonomy" id="382380"/>
    <lineage>
        <taxon>Eukaryota</taxon>
        <taxon>Sar</taxon>
        <taxon>Stramenopiles</taxon>
        <taxon>Ochrophyta</taxon>
        <taxon>Bacillariophyta</taxon>
        <taxon>Coscinodiscophyceae</taxon>
        <taxon>Thalassiosirophycidae</taxon>
        <taxon>Stephanodiscales</taxon>
        <taxon>Stephanodiscaceae</taxon>
        <taxon>Cyclostephanos</taxon>
    </lineage>
</organism>
<dbReference type="Proteomes" id="UP001530377">
    <property type="component" value="Unassembled WGS sequence"/>
</dbReference>
<dbReference type="InterPro" id="IPR011990">
    <property type="entry name" value="TPR-like_helical_dom_sf"/>
</dbReference>
<accession>A0ABD3RU20</accession>
<gene>
    <name evidence="5" type="ORF">ACHAXA_007230</name>
</gene>
<dbReference type="InterPro" id="IPR019734">
    <property type="entry name" value="TPR_rpt"/>
</dbReference>
<dbReference type="SMART" id="SM00028">
    <property type="entry name" value="TPR"/>
    <property type="match status" value="7"/>
</dbReference>
<protein>
    <recommendedName>
        <fullName evidence="7">Kinesin light chain</fullName>
    </recommendedName>
</protein>
<dbReference type="Pfam" id="PF13374">
    <property type="entry name" value="TPR_10"/>
    <property type="match status" value="1"/>
</dbReference>
<comment type="caution">
    <text evidence="5">The sequence shown here is derived from an EMBL/GenBank/DDBJ whole genome shotgun (WGS) entry which is preliminary data.</text>
</comment>
<dbReference type="Gene3D" id="1.25.40.10">
    <property type="entry name" value="Tetratricopeptide repeat domain"/>
    <property type="match status" value="3"/>
</dbReference>
<proteinExistence type="predicted"/>
<dbReference type="SUPFAM" id="SSF48452">
    <property type="entry name" value="TPR-like"/>
    <property type="match status" value="1"/>
</dbReference>
<evidence type="ECO:0000256" key="4">
    <source>
        <dbReference type="SAM" id="MobiDB-lite"/>
    </source>
</evidence>
<keyword evidence="1" id="KW-0677">Repeat</keyword>